<dbReference type="SUPFAM" id="SSF75005">
    <property type="entry name" value="Arabinanase/levansucrase/invertase"/>
    <property type="match status" value="1"/>
</dbReference>
<organism evidence="1">
    <name type="scientific">uncultured Saccharophagus sp</name>
    <dbReference type="NCBI Taxonomy" id="427348"/>
    <lineage>
        <taxon>Bacteria</taxon>
        <taxon>Pseudomonadati</taxon>
        <taxon>Pseudomonadota</taxon>
        <taxon>Gammaproteobacteria</taxon>
        <taxon>Cellvibrionales</taxon>
        <taxon>Cellvibrionaceae</taxon>
        <taxon>Saccharophagus</taxon>
        <taxon>environmental samples</taxon>
    </lineage>
</organism>
<proteinExistence type="predicted"/>
<dbReference type="InterPro" id="IPR050727">
    <property type="entry name" value="GH43_arabinanases"/>
</dbReference>
<dbReference type="Gene3D" id="2.115.10.20">
    <property type="entry name" value="Glycosyl hydrolase domain, family 43"/>
    <property type="match status" value="1"/>
</dbReference>
<name>A0A060C0D9_9GAMM</name>
<sequence>SCRSTSVAGELRSNYKIAVGRSRSATAPFADKEGISMTQGGGTIVAQGNSQWAGIGHCSVYTFNSRDYLICHGYSIPENGASRLIIRTIEWDNEGWPTIKL</sequence>
<evidence type="ECO:0000313" key="1">
    <source>
        <dbReference type="EMBL" id="AIA90143.1"/>
    </source>
</evidence>
<dbReference type="InterPro" id="IPR023296">
    <property type="entry name" value="Glyco_hydro_beta-prop_sf"/>
</dbReference>
<feature type="non-terminal residue" evidence="1">
    <location>
        <position position="1"/>
    </location>
</feature>
<dbReference type="AlphaFoldDB" id="A0A060C0D9"/>
<reference evidence="1" key="1">
    <citation type="journal article" date="2013" name="Environ. Microbiol.">
        <title>Seasonally variable intestinal metagenomes of the red palm weevil (Rhynchophorus ferrugineus).</title>
        <authorList>
            <person name="Jia S."/>
            <person name="Zhang X."/>
            <person name="Zhang G."/>
            <person name="Yin A."/>
            <person name="Zhang S."/>
            <person name="Li F."/>
            <person name="Wang L."/>
            <person name="Zhao D."/>
            <person name="Yun Q."/>
            <person name="Tala"/>
            <person name="Wang J."/>
            <person name="Sun G."/>
            <person name="Baabdullah M."/>
            <person name="Yu X."/>
            <person name="Hu S."/>
            <person name="Al-Mssallem I.S."/>
            <person name="Yu J."/>
        </authorList>
    </citation>
    <scope>NUCLEOTIDE SEQUENCE</scope>
</reference>
<dbReference type="EMBL" id="KF122846">
    <property type="protein sequence ID" value="AIA90143.1"/>
    <property type="molecule type" value="Genomic_DNA"/>
</dbReference>
<protein>
    <submittedName>
        <fullName evidence="1">CAZy families GH43 protein</fullName>
    </submittedName>
</protein>
<accession>A0A060C0D9</accession>
<dbReference type="PANTHER" id="PTHR43301:SF3">
    <property type="entry name" value="ARABINAN ENDO-1,5-ALPHA-L-ARABINOSIDASE A-RELATED"/>
    <property type="match status" value="1"/>
</dbReference>
<dbReference type="PANTHER" id="PTHR43301">
    <property type="entry name" value="ARABINAN ENDO-1,5-ALPHA-L-ARABINOSIDASE"/>
    <property type="match status" value="1"/>
</dbReference>